<dbReference type="Gene3D" id="3.30.420.40">
    <property type="match status" value="1"/>
</dbReference>
<dbReference type="Pfam" id="PF03630">
    <property type="entry name" value="Fumble"/>
    <property type="match status" value="1"/>
</dbReference>
<keyword evidence="2" id="KW-1185">Reference proteome</keyword>
<dbReference type="GO" id="GO:0005524">
    <property type="term" value="F:ATP binding"/>
    <property type="evidence" value="ECO:0007669"/>
    <property type="project" value="InterPro"/>
</dbReference>
<evidence type="ECO:0000313" key="3">
    <source>
        <dbReference type="RefSeq" id="XP_026190850.1"/>
    </source>
</evidence>
<accession>A0A6P6RUP1</accession>
<organism evidence="2 3">
    <name type="scientific">Cyclospora cayetanensis</name>
    <dbReference type="NCBI Taxonomy" id="88456"/>
    <lineage>
        <taxon>Eukaryota</taxon>
        <taxon>Sar</taxon>
        <taxon>Alveolata</taxon>
        <taxon>Apicomplexa</taxon>
        <taxon>Conoidasida</taxon>
        <taxon>Coccidia</taxon>
        <taxon>Eucoccidiorida</taxon>
        <taxon>Eimeriorina</taxon>
        <taxon>Eimeriidae</taxon>
        <taxon>Cyclospora</taxon>
    </lineage>
</organism>
<dbReference type="InterPro" id="IPR004567">
    <property type="entry name" value="Type_II_PanK"/>
</dbReference>
<protein>
    <submittedName>
        <fullName evidence="3">Pantothenate kinase 4-like</fullName>
    </submittedName>
</protein>
<name>A0A6P6RUP1_9EIME</name>
<gene>
    <name evidence="3" type="primary">LOC113146761</name>
</gene>
<dbReference type="SUPFAM" id="SSF53067">
    <property type="entry name" value="Actin-like ATPase domain"/>
    <property type="match status" value="1"/>
</dbReference>
<proteinExistence type="predicted"/>
<reference evidence="3" key="1">
    <citation type="submission" date="2025-08" db="UniProtKB">
        <authorList>
            <consortium name="RefSeq"/>
        </authorList>
    </citation>
    <scope>IDENTIFICATION</scope>
</reference>
<dbReference type="Proteomes" id="UP000515125">
    <property type="component" value="Unplaced"/>
</dbReference>
<dbReference type="InterPro" id="IPR043129">
    <property type="entry name" value="ATPase_NBD"/>
</dbReference>
<feature type="compositionally biased region" description="Pro residues" evidence="1">
    <location>
        <begin position="130"/>
        <end position="150"/>
    </location>
</feature>
<evidence type="ECO:0000256" key="1">
    <source>
        <dbReference type="SAM" id="MobiDB-lite"/>
    </source>
</evidence>
<evidence type="ECO:0000313" key="2">
    <source>
        <dbReference type="Proteomes" id="UP000515125"/>
    </source>
</evidence>
<dbReference type="OrthoDB" id="498611at2759"/>
<sequence>MSFNLAQQSFLHAVLHGLDKIVIVGFLEAPCFLASVQHSVNFWSRNSCTIIFCRLSCFLGALGAALQGEGAVETSEAPDEASETLPQMYAGVGGGGPPGAPRGTAPFSPATPTAFLPLGTNKNNHFKEPQAPPLWLPPRPPMLPAPPPFRAPGWGPLSPATIDAFRGRAAISQAAL</sequence>
<dbReference type="GO" id="GO:0015937">
    <property type="term" value="P:coenzyme A biosynthetic process"/>
    <property type="evidence" value="ECO:0007669"/>
    <property type="project" value="InterPro"/>
</dbReference>
<dbReference type="AlphaFoldDB" id="A0A6P6RUP1"/>
<feature type="region of interest" description="Disordered" evidence="1">
    <location>
        <begin position="73"/>
        <end position="150"/>
    </location>
</feature>
<dbReference type="GeneID" id="113146761"/>
<dbReference type="RefSeq" id="XP_026190850.1">
    <property type="nucleotide sequence ID" value="XM_026335065.1"/>
</dbReference>